<feature type="chain" id="PRO_5030680346" evidence="2">
    <location>
        <begin position="20"/>
        <end position="965"/>
    </location>
</feature>
<name>A0A7Z8YLG3_9FLAO</name>
<feature type="signal peptide" evidence="2">
    <location>
        <begin position="1"/>
        <end position="19"/>
    </location>
</feature>
<feature type="region of interest" description="Disordered" evidence="1">
    <location>
        <begin position="627"/>
        <end position="649"/>
    </location>
</feature>
<dbReference type="EMBL" id="UYIV01000001">
    <property type="protein sequence ID" value="VDH02633.1"/>
    <property type="molecule type" value="Genomic_DNA"/>
</dbReference>
<accession>A0A7Z8YLG3</accession>
<sequence length="965" mass="109113">MKKYFSILIFLLGFCFAVAQNNITLGDYGIKGITLDYNISDIQYSATPSPGKIIIKGNADSGNNNHSGAGKKSTQELPAGQDYTIIDSNGNVWAVDENGNITQNGKIAQGGASTPENTNGVDKNGVANAVTAKGISVSFEEIEGKTLFAFDKVSYQKALTKDYKTIDGKFIPFKAVVKGKEEPLLAKVHISDSSVSADSLVFKTAKGVPIKSKKIGNDYQLNLKGLYSYATEQVQAVIKQDDKYNIAGVFQLVHLEPKGIKVHLVPTKGVTIDQQTIQQVQDIYSKVGVSLEVETEPTFDITPYLENGKLSSEDSSGDLTRYSPAQIRIINDYKAQNNTELAYYIFVTDRPSSNGQRGYMKLNGQFGFVFLSSNKTTKNDARVIAHELAHGAFKLEHPFKDHKQLKEGDANSLMDYNTNSTELIFTDWKQINDPKLKIYAFQSQNEGEYKVINLDYVCVNEFYEHKPNDTYLDLDGNTIKLKSNYKPYAFVGAKSSKHKGQLAIIKNTDTGKLFYPISSDGSEEKQGYRGYDAYNQFTIPFDGAIPSSSTENRVFANEECEYFVNGKYIGKQDKCRECDGLPSLQGRKEENKFTINLNTFTLPEVLSVEASDRNEITDNMTIIIDNDRRKNRTDGDTEDTQSNTNKLPSKKAENTYKTIATLWNNYLNKKYEEYLIPGRNFQNIAEAAIIEEKKKLDNHPLLMPELISKGILEKVSEQFIKDFFEDKIKGYVHHPEYKESSYNSNKKAEYEKAGSDLVHHFYKNTGEPYYKTKTIAEAIYKTEKGKENINNMIKLIDQVLQYQMSKPKEKINTKNFLDKPLDNAWFKDGIDPETFPSFTSKVLTKNINYDNLFQSGIDEEKLGLYTIGGTQAAKVAIKEFKPIFKNNEIGYEAVIILQYLDTFGVSEDDYTKDLGWNNTLGNINFVKFNYRGGVMAQWVLQHQYGYKPFNDFLTYTIKMKKLWKK</sequence>
<protein>
    <submittedName>
        <fullName evidence="3">Uncharacterized protein</fullName>
    </submittedName>
</protein>
<evidence type="ECO:0000256" key="2">
    <source>
        <dbReference type="SAM" id="SignalP"/>
    </source>
</evidence>
<keyword evidence="2" id="KW-0732">Signal</keyword>
<dbReference type="Proteomes" id="UP000270205">
    <property type="component" value="Unassembled WGS sequence"/>
</dbReference>
<comment type="caution">
    <text evidence="3">The sequence shown here is derived from an EMBL/GenBank/DDBJ whole genome shotgun (WGS) entry which is preliminary data.</text>
</comment>
<gene>
    <name evidence="3" type="ORF">NCTC12929_00096</name>
</gene>
<evidence type="ECO:0000313" key="3">
    <source>
        <dbReference type="EMBL" id="VDH02633.1"/>
    </source>
</evidence>
<evidence type="ECO:0000256" key="1">
    <source>
        <dbReference type="SAM" id="MobiDB-lite"/>
    </source>
</evidence>
<organism evidence="3 4">
    <name type="scientific">Bergeyella zoohelcum</name>
    <dbReference type="NCBI Taxonomy" id="1015"/>
    <lineage>
        <taxon>Bacteria</taxon>
        <taxon>Pseudomonadati</taxon>
        <taxon>Bacteroidota</taxon>
        <taxon>Flavobacteriia</taxon>
        <taxon>Flavobacteriales</taxon>
        <taxon>Weeksellaceae</taxon>
        <taxon>Bergeyella</taxon>
    </lineage>
</organism>
<proteinExistence type="predicted"/>
<dbReference type="RefSeq" id="WP_125150387.1">
    <property type="nucleotide sequence ID" value="NZ_UYIV01000001.1"/>
</dbReference>
<reference evidence="3 4" key="1">
    <citation type="submission" date="2018-11" db="EMBL/GenBank/DDBJ databases">
        <authorList>
            <consortium name="Pathogen Informatics"/>
        </authorList>
    </citation>
    <scope>NUCLEOTIDE SEQUENCE [LARGE SCALE GENOMIC DNA]</scope>
    <source>
        <strain evidence="3 4">NCTC12929</strain>
    </source>
</reference>
<dbReference type="AlphaFoldDB" id="A0A7Z8YLG3"/>
<evidence type="ECO:0000313" key="4">
    <source>
        <dbReference type="Proteomes" id="UP000270205"/>
    </source>
</evidence>